<reference evidence="8" key="1">
    <citation type="submission" date="2020-08" db="EMBL/GenBank/DDBJ databases">
        <title>Sequencing the genomes of 1000 actinobacteria strains.</title>
        <authorList>
            <person name="Klenk H.-P."/>
        </authorList>
    </citation>
    <scope>NUCLEOTIDE SEQUENCE [LARGE SCALE GENOMIC DNA]</scope>
    <source>
        <strain evidence="8">DSM 27064</strain>
    </source>
</reference>
<proteinExistence type="predicted"/>
<feature type="domain" description="Major facilitator superfamily (MFS) profile" evidence="7">
    <location>
        <begin position="11"/>
        <end position="397"/>
    </location>
</feature>
<evidence type="ECO:0000256" key="6">
    <source>
        <dbReference type="SAM" id="Phobius"/>
    </source>
</evidence>
<feature type="transmembrane region" description="Helical" evidence="6">
    <location>
        <begin position="371"/>
        <end position="392"/>
    </location>
</feature>
<name>A0A840DC83_9MICO</name>
<feature type="transmembrane region" description="Helical" evidence="6">
    <location>
        <begin position="303"/>
        <end position="328"/>
    </location>
</feature>
<dbReference type="InterPro" id="IPR050189">
    <property type="entry name" value="MFS_Efflux_Transporters"/>
</dbReference>
<feature type="transmembrane region" description="Helical" evidence="6">
    <location>
        <begin position="78"/>
        <end position="101"/>
    </location>
</feature>
<dbReference type="Proteomes" id="UP000571183">
    <property type="component" value="Unassembled WGS sequence"/>
</dbReference>
<keyword evidence="9" id="KW-1185">Reference proteome</keyword>
<keyword evidence="4 6" id="KW-1133">Transmembrane helix</keyword>
<sequence length="403" mass="42371">MKTVKPATKWVMLAISYVILVTCFVPYISWGLHLTEIQQEIGLSDSQAGLLNSITALFGGVILPFAGMIGDRIGIKKIILLGVAAAALGQLVFALAPNFALLLTGRAITGIGVGLLFVGPYTMAVNWFERERKNGVALGIMFTSDGVGTAFAFYIFALLLLALGWRQGALAGAGLMAVVFIFALLLQDAPKYDAGATTEQLSLPQIFSSRNVIVAALFFIGEWGIFAMVATWMPTILTENAGWDAELAGLFSSLYVLIGMITAIGFGLFSDRLGARKMLIVAAGAGMTLFMLLLTLAVQAENYSLAVIALPLVGLAVYTGMPLALALAAESVPQGQAGGATGVILGIGFVVGGVVYPYVMGLIKETTGEFTIGFFAIVAATFVLNFIAAIFAKNTRLPQSQAS</sequence>
<dbReference type="GO" id="GO:0022857">
    <property type="term" value="F:transmembrane transporter activity"/>
    <property type="evidence" value="ECO:0007669"/>
    <property type="project" value="InterPro"/>
</dbReference>
<keyword evidence="5 6" id="KW-0472">Membrane</keyword>
<dbReference type="PANTHER" id="PTHR43124">
    <property type="entry name" value="PURINE EFFLUX PUMP PBUE"/>
    <property type="match status" value="1"/>
</dbReference>
<organism evidence="8 9">
    <name type="scientific">Canibacter oris</name>
    <dbReference type="NCBI Taxonomy" id="1365628"/>
    <lineage>
        <taxon>Bacteria</taxon>
        <taxon>Bacillati</taxon>
        <taxon>Actinomycetota</taxon>
        <taxon>Actinomycetes</taxon>
        <taxon>Micrococcales</taxon>
        <taxon>Microbacteriaceae</taxon>
        <taxon>Canibacter</taxon>
    </lineage>
</organism>
<dbReference type="InterPro" id="IPR020846">
    <property type="entry name" value="MFS_dom"/>
</dbReference>
<evidence type="ECO:0000256" key="4">
    <source>
        <dbReference type="ARBA" id="ARBA00022989"/>
    </source>
</evidence>
<comment type="caution">
    <text evidence="8">The sequence shown here is derived from an EMBL/GenBank/DDBJ whole genome shotgun (WGS) entry which is preliminary data.</text>
</comment>
<dbReference type="Pfam" id="PF07690">
    <property type="entry name" value="MFS_1"/>
    <property type="match status" value="1"/>
</dbReference>
<evidence type="ECO:0000259" key="7">
    <source>
        <dbReference type="PROSITE" id="PS50850"/>
    </source>
</evidence>
<evidence type="ECO:0000313" key="8">
    <source>
        <dbReference type="EMBL" id="MBB4071081.1"/>
    </source>
</evidence>
<dbReference type="InterPro" id="IPR036259">
    <property type="entry name" value="MFS_trans_sf"/>
</dbReference>
<dbReference type="PROSITE" id="PS50850">
    <property type="entry name" value="MFS"/>
    <property type="match status" value="1"/>
</dbReference>
<feature type="transmembrane region" description="Helical" evidence="6">
    <location>
        <begin position="212"/>
        <end position="235"/>
    </location>
</feature>
<keyword evidence="3 6" id="KW-0812">Transmembrane</keyword>
<feature type="transmembrane region" description="Helical" evidence="6">
    <location>
        <begin position="169"/>
        <end position="186"/>
    </location>
</feature>
<dbReference type="SUPFAM" id="SSF103473">
    <property type="entry name" value="MFS general substrate transporter"/>
    <property type="match status" value="1"/>
</dbReference>
<evidence type="ECO:0000256" key="1">
    <source>
        <dbReference type="ARBA" id="ARBA00004651"/>
    </source>
</evidence>
<gene>
    <name evidence="8" type="ORF">F5897_000369</name>
</gene>
<dbReference type="Gene3D" id="1.20.1250.20">
    <property type="entry name" value="MFS general substrate transporter like domains"/>
    <property type="match status" value="2"/>
</dbReference>
<evidence type="ECO:0000256" key="3">
    <source>
        <dbReference type="ARBA" id="ARBA00022692"/>
    </source>
</evidence>
<comment type="subcellular location">
    <subcellularLocation>
        <location evidence="1">Cell membrane</location>
        <topology evidence="1">Multi-pass membrane protein</topology>
    </subcellularLocation>
</comment>
<dbReference type="GO" id="GO:0005886">
    <property type="term" value="C:plasma membrane"/>
    <property type="evidence" value="ECO:0007669"/>
    <property type="project" value="UniProtKB-SubCell"/>
</dbReference>
<feature type="transmembrane region" description="Helical" evidence="6">
    <location>
        <begin position="340"/>
        <end position="359"/>
    </location>
</feature>
<dbReference type="InterPro" id="IPR011701">
    <property type="entry name" value="MFS"/>
</dbReference>
<feature type="transmembrane region" description="Helical" evidence="6">
    <location>
        <begin position="7"/>
        <end position="28"/>
    </location>
</feature>
<feature type="transmembrane region" description="Helical" evidence="6">
    <location>
        <begin position="247"/>
        <end position="269"/>
    </location>
</feature>
<dbReference type="EMBL" id="JACIFD010000003">
    <property type="protein sequence ID" value="MBB4071081.1"/>
    <property type="molecule type" value="Genomic_DNA"/>
</dbReference>
<evidence type="ECO:0000256" key="5">
    <source>
        <dbReference type="ARBA" id="ARBA00023136"/>
    </source>
</evidence>
<feature type="transmembrane region" description="Helical" evidence="6">
    <location>
        <begin position="107"/>
        <end position="128"/>
    </location>
</feature>
<dbReference type="RefSeq" id="WP_183304269.1">
    <property type="nucleotide sequence ID" value="NZ_JACIFD010000003.1"/>
</dbReference>
<protein>
    <submittedName>
        <fullName evidence="8">MFS family permease</fullName>
    </submittedName>
</protein>
<keyword evidence="2" id="KW-1003">Cell membrane</keyword>
<accession>A0A840DC83</accession>
<feature type="transmembrane region" description="Helical" evidence="6">
    <location>
        <begin position="48"/>
        <end position="66"/>
    </location>
</feature>
<feature type="transmembrane region" description="Helical" evidence="6">
    <location>
        <begin position="140"/>
        <end position="163"/>
    </location>
</feature>
<feature type="transmembrane region" description="Helical" evidence="6">
    <location>
        <begin position="278"/>
        <end position="297"/>
    </location>
</feature>
<evidence type="ECO:0000313" key="9">
    <source>
        <dbReference type="Proteomes" id="UP000571183"/>
    </source>
</evidence>
<dbReference type="AlphaFoldDB" id="A0A840DC83"/>
<dbReference type="PANTHER" id="PTHR43124:SF3">
    <property type="entry name" value="CHLORAMPHENICOL EFFLUX PUMP RV0191"/>
    <property type="match status" value="1"/>
</dbReference>
<evidence type="ECO:0000256" key="2">
    <source>
        <dbReference type="ARBA" id="ARBA00022475"/>
    </source>
</evidence>